<name>A0A366KDY9_9BIFI</name>
<evidence type="ECO:0000313" key="3">
    <source>
        <dbReference type="Proteomes" id="UP000252345"/>
    </source>
</evidence>
<dbReference type="EMBL" id="PDCH01000001">
    <property type="protein sequence ID" value="RBP99945.1"/>
    <property type="molecule type" value="Genomic_DNA"/>
</dbReference>
<dbReference type="AlphaFoldDB" id="A0A366KDY9"/>
<dbReference type="Proteomes" id="UP000252345">
    <property type="component" value="Unassembled WGS sequence"/>
</dbReference>
<feature type="domain" description="DUF58" evidence="1">
    <location>
        <begin position="51"/>
        <end position="193"/>
    </location>
</feature>
<dbReference type="PANTHER" id="PTHR33608">
    <property type="entry name" value="BLL2464 PROTEIN"/>
    <property type="match status" value="1"/>
</dbReference>
<dbReference type="PANTHER" id="PTHR33608:SF6">
    <property type="entry name" value="BLL2464 PROTEIN"/>
    <property type="match status" value="1"/>
</dbReference>
<dbReference type="RefSeq" id="WP_113852607.1">
    <property type="nucleotide sequence ID" value="NZ_PDCH01000001.1"/>
</dbReference>
<reference evidence="2 3" key="1">
    <citation type="submission" date="2017-10" db="EMBL/GenBank/DDBJ databases">
        <title>Bifidobacterium xylocopum sp. nov. and Bifidobacterium aemilianum sp. nov., from the carpenter bee (Xylocopa violacea) digestive tract.</title>
        <authorList>
            <person name="Alberoni D."/>
            <person name="Baffoni L."/>
            <person name="Di Gioia D."/>
            <person name="Gaggia F."/>
            <person name="Biavati B."/>
        </authorList>
    </citation>
    <scope>NUCLEOTIDE SEQUENCE [LARGE SCALE GENOMIC DNA]</scope>
    <source>
        <strain evidence="2 3">XV2</strain>
    </source>
</reference>
<protein>
    <submittedName>
        <fullName evidence="2">DUF58 domain-containing protein</fullName>
    </submittedName>
</protein>
<evidence type="ECO:0000259" key="1">
    <source>
        <dbReference type="Pfam" id="PF01882"/>
    </source>
</evidence>
<sequence length="316" mass="34273">MSQPLSGTDPIRRRIEALSTQLSLPTVRRAMGILEGEHPSGERGTGYDYLSVRPYEPGDESRLIDWRSSARMGRPMVTERERLTTSRVWLLMDAGIEMGATTPSGESAAAVAANALRMFAALSLRRSDEVSVVLADSSSIRRTPSRGGFAQFERTLDQALEGALTTGRNLDALLDYAMRLRDSRTLLVLATDESAIGERQMTVISKLARTHPLTVVTVAGLNPFSPDSTFGPVVDGRSGRQVPAFLCGRREAQDVETHRRYQAQALKRDLARSGSTLIRSGSSQGMFTQFVRLLSTTLTASGPASGLGPMTTEGAR</sequence>
<accession>A0A366KDY9</accession>
<evidence type="ECO:0000313" key="2">
    <source>
        <dbReference type="EMBL" id="RBP99945.1"/>
    </source>
</evidence>
<gene>
    <name evidence="2" type="ORF">CRD59_00270</name>
</gene>
<keyword evidence="3" id="KW-1185">Reference proteome</keyword>
<dbReference type="Pfam" id="PF01882">
    <property type="entry name" value="DUF58"/>
    <property type="match status" value="1"/>
</dbReference>
<dbReference type="OrthoDB" id="9776116at2"/>
<organism evidence="2 3">
    <name type="scientific">Bifidobacterium xylocopae</name>
    <dbReference type="NCBI Taxonomy" id="2493119"/>
    <lineage>
        <taxon>Bacteria</taxon>
        <taxon>Bacillati</taxon>
        <taxon>Actinomycetota</taxon>
        <taxon>Actinomycetes</taxon>
        <taxon>Bifidobacteriales</taxon>
        <taxon>Bifidobacteriaceae</taxon>
        <taxon>Bifidobacterium</taxon>
    </lineage>
</organism>
<dbReference type="InterPro" id="IPR002881">
    <property type="entry name" value="DUF58"/>
</dbReference>
<proteinExistence type="predicted"/>
<comment type="caution">
    <text evidence="2">The sequence shown here is derived from an EMBL/GenBank/DDBJ whole genome shotgun (WGS) entry which is preliminary data.</text>
</comment>